<dbReference type="Proteomes" id="UP000038045">
    <property type="component" value="Unplaced"/>
</dbReference>
<keyword evidence="3" id="KW-0812">Transmembrane</keyword>
<feature type="region of interest" description="Disordered" evidence="2">
    <location>
        <begin position="702"/>
        <end position="731"/>
    </location>
</feature>
<feature type="coiled-coil region" evidence="1">
    <location>
        <begin position="152"/>
        <end position="195"/>
    </location>
</feature>
<evidence type="ECO:0000313" key="5">
    <source>
        <dbReference type="WBParaSite" id="PTRK_0001698300.1"/>
    </source>
</evidence>
<evidence type="ECO:0000256" key="1">
    <source>
        <dbReference type="SAM" id="Coils"/>
    </source>
</evidence>
<keyword evidence="1" id="KW-0175">Coiled coil</keyword>
<sequence length="792" mass="91506">MDVKELPLKEREELCYERLSTLREKKARIENGIKHVASTKIDNCSKEVTDSVMEMKKKLEDSLKLLNKQENEYLLMLAHVKTMKKIKDEEEKKNNNVENEEEVTIKDVEEELKNIKDAMDKTETASKINEQLMMRLKLQQQKRAALAGINLKKRQEQNIEADQATAEFLTAKKKFLTQKTEIERKNIQLEKLRREIVKRELYGVTGNNIEITYNNNDQHNDVKNNIIVIENEKINEPDDSENLVMIDGKNINEEDEEDDEYSHLSLSEMKERQSGLRKLLVIDRVKRGKFILFLDYEDILTNVFVKRDAFNEQITTRLRLLEANKNRMRLIREKLLGLQKESYKNMSLDSSSNNINKKIDIDNNKISDNKRSGSFSCDKEKIDTDYEDALSRLQSLTSMRQRLELIHQNMTEDGILDKDTEKNLNVPDIILSEINEAISSNKEVMDNYNFDNCIEKNYNNKGEGNEVNSPSPDAAIPGFVTNALDDLYLGGKDIQKGLTSTESSFDVTTIENVIKKGSVIENDKKLDNNDVGNEDESELISVVRKTFHDSMKGKSLNSSKHQHGGFSTSFSTIDTSQDLSKDKTPIGDISNINEQLAKLEEVLNMHSMMLEEISKQLNDTFDVKEMPLFKNRSPIMGKNSTYWSHGYWDNSEEREEGLDFYDALRQSQYDNCVNNETTKLSKKKTREKVLKFTSSLRKSSSDEFTTTTTTNSGDSDSRNDDKNEDNKKIKKKHQECSVVEEQIFFIISSIIPFLNAQQESSSTADLRFIAEYDFYLHIIFIYIKIIYIIACH</sequence>
<feature type="transmembrane region" description="Helical" evidence="3">
    <location>
        <begin position="774"/>
        <end position="791"/>
    </location>
</feature>
<keyword evidence="3" id="KW-0472">Membrane</keyword>
<feature type="compositionally biased region" description="Low complexity" evidence="2">
    <location>
        <begin position="702"/>
        <end position="714"/>
    </location>
</feature>
<feature type="compositionally biased region" description="Basic and acidic residues" evidence="2">
    <location>
        <begin position="715"/>
        <end position="727"/>
    </location>
</feature>
<accession>A0A0N5A5K2</accession>
<keyword evidence="3" id="KW-1133">Transmembrane helix</keyword>
<dbReference type="STRING" id="131310.A0A0N5A5K2"/>
<organism evidence="4 5">
    <name type="scientific">Parastrongyloides trichosuri</name>
    <name type="common">Possum-specific nematode worm</name>
    <dbReference type="NCBI Taxonomy" id="131310"/>
    <lineage>
        <taxon>Eukaryota</taxon>
        <taxon>Metazoa</taxon>
        <taxon>Ecdysozoa</taxon>
        <taxon>Nematoda</taxon>
        <taxon>Chromadorea</taxon>
        <taxon>Rhabditida</taxon>
        <taxon>Tylenchina</taxon>
        <taxon>Panagrolaimomorpha</taxon>
        <taxon>Strongyloidoidea</taxon>
        <taxon>Strongyloididae</taxon>
        <taxon>Parastrongyloides</taxon>
    </lineage>
</organism>
<feature type="coiled-coil region" evidence="1">
    <location>
        <begin position="52"/>
        <end position="125"/>
    </location>
</feature>
<reference evidence="5" key="1">
    <citation type="submission" date="2017-02" db="UniProtKB">
        <authorList>
            <consortium name="WormBaseParasite"/>
        </authorList>
    </citation>
    <scope>IDENTIFICATION</scope>
</reference>
<evidence type="ECO:0000256" key="2">
    <source>
        <dbReference type="SAM" id="MobiDB-lite"/>
    </source>
</evidence>
<keyword evidence="4" id="KW-1185">Reference proteome</keyword>
<dbReference type="WBParaSite" id="PTRK_0001698300.1">
    <property type="protein sequence ID" value="PTRK_0001698300.1"/>
    <property type="gene ID" value="PTRK_0001698300"/>
</dbReference>
<protein>
    <submittedName>
        <fullName evidence="5">DUF4201 domain-containing protein</fullName>
    </submittedName>
</protein>
<proteinExistence type="predicted"/>
<evidence type="ECO:0000313" key="4">
    <source>
        <dbReference type="Proteomes" id="UP000038045"/>
    </source>
</evidence>
<name>A0A0N5A5K2_PARTI</name>
<evidence type="ECO:0000256" key="3">
    <source>
        <dbReference type="SAM" id="Phobius"/>
    </source>
</evidence>
<dbReference type="AlphaFoldDB" id="A0A0N5A5K2"/>